<evidence type="ECO:0000313" key="2">
    <source>
        <dbReference type="EMBL" id="SUH18915.1"/>
    </source>
</evidence>
<dbReference type="InterPro" id="IPR000914">
    <property type="entry name" value="SBP_5_dom"/>
</dbReference>
<dbReference type="AlphaFoldDB" id="A0A379WIV2"/>
<evidence type="ECO:0000259" key="1">
    <source>
        <dbReference type="Pfam" id="PF00496"/>
    </source>
</evidence>
<accession>A0A379WIV2</accession>
<dbReference type="PANTHER" id="PTHR30290">
    <property type="entry name" value="PERIPLASMIC BINDING COMPONENT OF ABC TRANSPORTER"/>
    <property type="match status" value="1"/>
</dbReference>
<dbReference type="GO" id="GO:0015833">
    <property type="term" value="P:peptide transport"/>
    <property type="evidence" value="ECO:0007669"/>
    <property type="project" value="TreeGrafter"/>
</dbReference>
<organism evidence="2 3">
    <name type="scientific">Salmonella enterica I</name>
    <dbReference type="NCBI Taxonomy" id="59201"/>
    <lineage>
        <taxon>Bacteria</taxon>
        <taxon>Pseudomonadati</taxon>
        <taxon>Pseudomonadota</taxon>
        <taxon>Gammaproteobacteria</taxon>
        <taxon>Enterobacterales</taxon>
        <taxon>Enterobacteriaceae</taxon>
        <taxon>Salmonella</taxon>
    </lineage>
</organism>
<feature type="domain" description="Solute-binding protein family 5" evidence="1">
    <location>
        <begin position="4"/>
        <end position="101"/>
    </location>
</feature>
<reference evidence="2 3" key="1">
    <citation type="submission" date="2018-06" db="EMBL/GenBank/DDBJ databases">
        <authorList>
            <consortium name="Pathogen Informatics"/>
            <person name="Doyle S."/>
        </authorList>
    </citation>
    <scope>NUCLEOTIDE SEQUENCE [LARGE SCALE GENOMIC DNA]</scope>
    <source>
        <strain evidence="2 3">NCTC8258</strain>
    </source>
</reference>
<dbReference type="EMBL" id="UGXS01000004">
    <property type="protein sequence ID" value="SUH18915.1"/>
    <property type="molecule type" value="Genomic_DNA"/>
</dbReference>
<dbReference type="Pfam" id="PF00496">
    <property type="entry name" value="SBP_bac_5"/>
    <property type="match status" value="1"/>
</dbReference>
<evidence type="ECO:0000313" key="3">
    <source>
        <dbReference type="Proteomes" id="UP000255509"/>
    </source>
</evidence>
<sequence length="255" mass="29008">MFSHLQTIQATGPLSLEITLAHPDNRLPLLLSHIDAMLLPPDHTQRADFPAHPVGTGPYEVVENNGFHLQMKAFDHYFGLRGLLDEVEVFIWPNLTETDNLAESLSDNDTAAWLSSSLSDEDYVSGRLSQVSGKPSDNLREMFLERGGYFLLCDSRSPHWHTAEHRRWLRETLSPYAILQHLSEAIRPFWVPGGSLLSSWFHTIEAGRPVHLLSRRRPTQNCVWPITISTLNFQCSWISCKRSCASRAFYLRALS</sequence>
<dbReference type="Proteomes" id="UP000255509">
    <property type="component" value="Unassembled WGS sequence"/>
</dbReference>
<proteinExistence type="predicted"/>
<dbReference type="InterPro" id="IPR039424">
    <property type="entry name" value="SBP_5"/>
</dbReference>
<dbReference type="PANTHER" id="PTHR30290:SF72">
    <property type="entry name" value="HTH-TYPE TRANSCRIPTIONAL REGULATOR SGRR"/>
    <property type="match status" value="1"/>
</dbReference>
<name>A0A379WIV2_SALET</name>
<dbReference type="SUPFAM" id="SSF53850">
    <property type="entry name" value="Periplasmic binding protein-like II"/>
    <property type="match status" value="1"/>
</dbReference>
<dbReference type="GO" id="GO:1904680">
    <property type="term" value="F:peptide transmembrane transporter activity"/>
    <property type="evidence" value="ECO:0007669"/>
    <property type="project" value="TreeGrafter"/>
</dbReference>
<dbReference type="Gene3D" id="3.40.190.10">
    <property type="entry name" value="Periplasmic binding protein-like II"/>
    <property type="match status" value="1"/>
</dbReference>
<protein>
    <submittedName>
        <fullName evidence="2">HTH-type transcriptional regulator SgrR</fullName>
    </submittedName>
</protein>
<gene>
    <name evidence="2" type="primary">sgrR_2</name>
    <name evidence="2" type="ORF">NCTC8258_06790</name>
</gene>